<sequence>MLIKILKRLAEGGIYSNKLVAKELGVDESLVEQMIEQLKNLNYIEKDTMDTCSSGCGTCSKKCGCCGDSSNIDLVIWKLTDKGRKAILR</sequence>
<evidence type="ECO:0000313" key="2">
    <source>
        <dbReference type="Proteomes" id="UP000198619"/>
    </source>
</evidence>
<reference evidence="1 2" key="1">
    <citation type="submission" date="2016-10" db="EMBL/GenBank/DDBJ databases">
        <authorList>
            <person name="de Groot N.N."/>
        </authorList>
    </citation>
    <scope>NUCLEOTIDE SEQUENCE [LARGE SCALE GENOMIC DNA]</scope>
    <source>
        <strain evidence="1 2">DSM 12271</strain>
    </source>
</reference>
<evidence type="ECO:0000313" key="1">
    <source>
        <dbReference type="EMBL" id="SFB25626.1"/>
    </source>
</evidence>
<organism evidence="1 2">
    <name type="scientific">Clostridium frigidicarnis</name>
    <dbReference type="NCBI Taxonomy" id="84698"/>
    <lineage>
        <taxon>Bacteria</taxon>
        <taxon>Bacillati</taxon>
        <taxon>Bacillota</taxon>
        <taxon>Clostridia</taxon>
        <taxon>Eubacteriales</taxon>
        <taxon>Clostridiaceae</taxon>
        <taxon>Clostridium</taxon>
    </lineage>
</organism>
<dbReference type="AlphaFoldDB" id="A0A1I0ZKI8"/>
<accession>A0A1I0ZKI8</accession>
<keyword evidence="2" id="KW-1185">Reference proteome</keyword>
<evidence type="ECO:0008006" key="3">
    <source>
        <dbReference type="Google" id="ProtNLM"/>
    </source>
</evidence>
<dbReference type="OrthoDB" id="1914215at2"/>
<name>A0A1I0ZKI8_9CLOT</name>
<proteinExistence type="predicted"/>
<dbReference type="SUPFAM" id="SSF46785">
    <property type="entry name" value="Winged helix' DNA-binding domain"/>
    <property type="match status" value="1"/>
</dbReference>
<dbReference type="InterPro" id="IPR036390">
    <property type="entry name" value="WH_DNA-bd_sf"/>
</dbReference>
<dbReference type="EMBL" id="FOKI01000022">
    <property type="protein sequence ID" value="SFB25626.1"/>
    <property type="molecule type" value="Genomic_DNA"/>
</dbReference>
<dbReference type="STRING" id="84698.SAMN04488528_10225"/>
<dbReference type="RefSeq" id="WP_090042014.1">
    <property type="nucleotide sequence ID" value="NZ_FOKI01000022.1"/>
</dbReference>
<protein>
    <recommendedName>
        <fullName evidence="3">FeoC like transcriptional regulator</fullName>
    </recommendedName>
</protein>
<dbReference type="Gene3D" id="1.10.10.10">
    <property type="entry name" value="Winged helix-like DNA-binding domain superfamily/Winged helix DNA-binding domain"/>
    <property type="match status" value="1"/>
</dbReference>
<dbReference type="InterPro" id="IPR036388">
    <property type="entry name" value="WH-like_DNA-bd_sf"/>
</dbReference>
<dbReference type="Proteomes" id="UP000198619">
    <property type="component" value="Unassembled WGS sequence"/>
</dbReference>
<gene>
    <name evidence="1" type="ORF">SAMN04488528_10225</name>
</gene>